<comment type="caution">
    <text evidence="1">The sequence shown here is derived from an EMBL/GenBank/DDBJ whole genome shotgun (WGS) entry which is preliminary data.</text>
</comment>
<proteinExistence type="predicted"/>
<evidence type="ECO:0000313" key="1">
    <source>
        <dbReference type="EMBL" id="KAI3361163.1"/>
    </source>
</evidence>
<dbReference type="EMBL" id="CM041546">
    <property type="protein sequence ID" value="KAI3361163.1"/>
    <property type="molecule type" value="Genomic_DNA"/>
</dbReference>
<sequence length="1093" mass="120992">MALRSPYPAVYVAFLLAVTAALSVAAAAPGAGSSHVLSLLQPYDFLYYSGVRAYFGQEWARAAELLEKSILTKETLSTVRRQCHDGCVAAGAEAFNKLDSEEGSLWDLWALDWVQQRAECLRFCIGRLVTPAGQLPVSTDIEYEFSSRNPYNFLQVTYYKMEKLQKAASAAHTYFVANPSHLEMRNNIEKYRRMKGVTEEAFRDREVENEKHWVLYDSAVQYEASSDWTQAVEKWKATVNETLRQTEECRVQCEVASQRLPEDRSVGGVFEKAAALSLSLLSCQQSCVTQVATRPGRISAQEDFLPSQLEHLHIAQFKAGDIRGAVQTLRSLLLFYPSDKDSLDNLQLYFETLGGDTESQSTQPAQEIVSYISRSLEEKKLLYFGMEHLDFGFTDPDVWTPEDVVPESLRDTWRAEKEKINEKMKEGEQQEEVDDSGFFSGGSVPQVGVTITMDDELLNGTNRVVLDGVMTEKECDRILQLATAAASAGDGYRGRRSPHTPHETFEGLTVLRAVKLAQDSLVNQTDAKLLHELGERARILLHSYFRSPSGLFVSFSHLVCRSAIAGDQEGRLDLSHPVHVDNCLLEPETKQCWRESPAFIHRDLSAILYLNENFDGGELFFTNRDAKTVTARVKPSCGRLVGFSSGPVNPHGVTAVTSGRRCALALWFTKDKLYRDMEREEAEDLWAADGQSVVKKDKEETEDSATAGRNARSQAPKERSKGRGRCLVTIIMGEMEQLRKEADSLKDQITLCSSTDLWASFTTHIFVLSAPQAARKAVQDTTLQEAAAGINVVGRVQMKTRKTLRGHLAKIYAMHWGADSTLCVSASQDGKLIVWDSITTNKVNAIPLKSSWVMTCAYAPSGNLVACGGLDNMCSIYNLKGKDGNVKVMRELAAHTGYLSCCRFLSDSEIITSSGDCTCVLWDIETGTQKTIFAGHQGDCMSLAVSPDFKFFISGACDFTAKLWDIREGVCRQTFGGHESDINAIGFFPNGNAVITGSDDATCKLYDLRADQDLITYQDSSIMCGVTSLAPSLSGRLLLAGYDDFNVNIWDTLKAERVGVLAGHDNRVSCIGVSSDGMACCTGSWDSFLKIWN</sequence>
<reference evidence="1" key="1">
    <citation type="submission" date="2022-04" db="EMBL/GenBank/DDBJ databases">
        <title>Jade perch genome.</title>
        <authorList>
            <person name="Chao B."/>
        </authorList>
    </citation>
    <scope>NUCLEOTIDE SEQUENCE</scope>
    <source>
        <strain evidence="1">CB-2022</strain>
    </source>
</reference>
<evidence type="ECO:0000313" key="2">
    <source>
        <dbReference type="Proteomes" id="UP000831701"/>
    </source>
</evidence>
<dbReference type="Proteomes" id="UP000831701">
    <property type="component" value="Chromosome 16"/>
</dbReference>
<organism evidence="1 2">
    <name type="scientific">Scortum barcoo</name>
    <name type="common">barcoo grunter</name>
    <dbReference type="NCBI Taxonomy" id="214431"/>
    <lineage>
        <taxon>Eukaryota</taxon>
        <taxon>Metazoa</taxon>
        <taxon>Chordata</taxon>
        <taxon>Craniata</taxon>
        <taxon>Vertebrata</taxon>
        <taxon>Euteleostomi</taxon>
        <taxon>Actinopterygii</taxon>
        <taxon>Neopterygii</taxon>
        <taxon>Teleostei</taxon>
        <taxon>Neoteleostei</taxon>
        <taxon>Acanthomorphata</taxon>
        <taxon>Eupercaria</taxon>
        <taxon>Centrarchiformes</taxon>
        <taxon>Terapontoidei</taxon>
        <taxon>Terapontidae</taxon>
        <taxon>Scortum</taxon>
    </lineage>
</organism>
<protein>
    <submittedName>
        <fullName evidence="1">Uncharacterized protein</fullName>
    </submittedName>
</protein>
<keyword evidence="2" id="KW-1185">Reference proteome</keyword>
<name>A0ACB8W2Z6_9TELE</name>
<gene>
    <name evidence="1" type="ORF">L3Q82_013357</name>
</gene>
<accession>A0ACB8W2Z6</accession>